<accession>A0A6A7B5U3</accession>
<dbReference type="Proteomes" id="UP000799423">
    <property type="component" value="Unassembled WGS sequence"/>
</dbReference>
<sequence length="183" mass="21050">MTLNIPDHYLWLGLGIFTFIAVNQISTGLRTILTLTEIHNPQPQPPPVPPHSTTLPPHPTHQEDAIHPSSLLLLATSHNTELRASATRILCTRFYAHKNARRALLRDLKSGDDDVRRKAQLAFNMLCELGIWKEWRVERKIRRAGGWRVVGGVERRWQERGEEGERDVRRRRREAVVIHEGEG</sequence>
<evidence type="ECO:0000256" key="1">
    <source>
        <dbReference type="SAM" id="MobiDB-lite"/>
    </source>
</evidence>
<reference evidence="2" key="1">
    <citation type="submission" date="2020-01" db="EMBL/GenBank/DDBJ databases">
        <authorList>
            <consortium name="DOE Joint Genome Institute"/>
            <person name="Haridas S."/>
            <person name="Albert R."/>
            <person name="Binder M."/>
            <person name="Bloem J."/>
            <person name="Labutti K."/>
            <person name="Salamov A."/>
            <person name="Andreopoulos B."/>
            <person name="Baker S.E."/>
            <person name="Barry K."/>
            <person name="Bills G."/>
            <person name="Bluhm B.H."/>
            <person name="Cannon C."/>
            <person name="Castanera R."/>
            <person name="Culley D.E."/>
            <person name="Daum C."/>
            <person name="Ezra D."/>
            <person name="Gonzalez J.B."/>
            <person name="Henrissat B."/>
            <person name="Kuo A."/>
            <person name="Liang C."/>
            <person name="Lipzen A."/>
            <person name="Lutzoni F."/>
            <person name="Magnuson J."/>
            <person name="Mondo S."/>
            <person name="Nolan M."/>
            <person name="Ohm R."/>
            <person name="Pangilinan J."/>
            <person name="Park H.-J."/>
            <person name="Ramirez L."/>
            <person name="Alfaro M."/>
            <person name="Sun H."/>
            <person name="Tritt A."/>
            <person name="Yoshinaga Y."/>
            <person name="Zwiers L.-H."/>
            <person name="Turgeon B.G."/>
            <person name="Goodwin S.B."/>
            <person name="Spatafora J.W."/>
            <person name="Crous P.W."/>
            <person name="Grigoriev I.V."/>
        </authorList>
    </citation>
    <scope>NUCLEOTIDE SEQUENCE</scope>
    <source>
        <strain evidence="2">IPT5</strain>
    </source>
</reference>
<dbReference type="OrthoDB" id="5385189at2759"/>
<evidence type="ECO:0000313" key="3">
    <source>
        <dbReference type="Proteomes" id="UP000799423"/>
    </source>
</evidence>
<feature type="region of interest" description="Disordered" evidence="1">
    <location>
        <begin position="40"/>
        <end position="61"/>
    </location>
</feature>
<keyword evidence="3" id="KW-1185">Reference proteome</keyword>
<protein>
    <submittedName>
        <fullName evidence="2">Uncharacterized protein</fullName>
    </submittedName>
</protein>
<dbReference type="AlphaFoldDB" id="A0A6A7B5U3"/>
<name>A0A6A7B5U3_9PLEO</name>
<gene>
    <name evidence="2" type="ORF">T440DRAFT_424354</name>
</gene>
<feature type="non-terminal residue" evidence="2">
    <location>
        <position position="183"/>
    </location>
</feature>
<proteinExistence type="predicted"/>
<organism evidence="2 3">
    <name type="scientific">Plenodomus tracheiphilus IPT5</name>
    <dbReference type="NCBI Taxonomy" id="1408161"/>
    <lineage>
        <taxon>Eukaryota</taxon>
        <taxon>Fungi</taxon>
        <taxon>Dikarya</taxon>
        <taxon>Ascomycota</taxon>
        <taxon>Pezizomycotina</taxon>
        <taxon>Dothideomycetes</taxon>
        <taxon>Pleosporomycetidae</taxon>
        <taxon>Pleosporales</taxon>
        <taxon>Pleosporineae</taxon>
        <taxon>Leptosphaeriaceae</taxon>
        <taxon>Plenodomus</taxon>
    </lineage>
</organism>
<evidence type="ECO:0000313" key="2">
    <source>
        <dbReference type="EMBL" id="KAF2850780.1"/>
    </source>
</evidence>
<dbReference type="EMBL" id="MU006305">
    <property type="protein sequence ID" value="KAF2850780.1"/>
    <property type="molecule type" value="Genomic_DNA"/>
</dbReference>